<keyword evidence="7" id="KW-0406">Ion transport</keyword>
<keyword evidence="6 10" id="KW-1133">Transmembrane helix</keyword>
<dbReference type="InterPro" id="IPR011531">
    <property type="entry name" value="HCO3_transpt-like_TM_dom"/>
</dbReference>
<evidence type="ECO:0000256" key="2">
    <source>
        <dbReference type="ARBA" id="ARBA00010993"/>
    </source>
</evidence>
<feature type="compositionally biased region" description="Low complexity" evidence="9">
    <location>
        <begin position="212"/>
        <end position="223"/>
    </location>
</feature>
<dbReference type="SUPFAM" id="SSF81338">
    <property type="entry name" value="Aquaporin-like"/>
    <property type="match status" value="1"/>
</dbReference>
<dbReference type="GO" id="GO:0015267">
    <property type="term" value="F:channel activity"/>
    <property type="evidence" value="ECO:0007669"/>
    <property type="project" value="InterPro"/>
</dbReference>
<dbReference type="InterPro" id="IPR016152">
    <property type="entry name" value="PTrfase/Anion_transptr"/>
</dbReference>
<dbReference type="Gene3D" id="1.10.287.570">
    <property type="entry name" value="Helical hairpin bin"/>
    <property type="match status" value="1"/>
</dbReference>
<evidence type="ECO:0000256" key="5">
    <source>
        <dbReference type="ARBA" id="ARBA00022692"/>
    </source>
</evidence>
<feature type="region of interest" description="Disordered" evidence="9">
    <location>
        <begin position="181"/>
        <end position="224"/>
    </location>
</feature>
<feature type="transmembrane region" description="Helical" evidence="10">
    <location>
        <begin position="606"/>
        <end position="625"/>
    </location>
</feature>
<dbReference type="WBParaSite" id="scaffold553_cov255.g1316">
    <property type="protein sequence ID" value="scaffold553_cov255.g1316"/>
    <property type="gene ID" value="scaffold553_cov255.g1316"/>
</dbReference>
<keyword evidence="5 10" id="KW-0812">Transmembrane</keyword>
<comment type="similarity">
    <text evidence="2">Belongs to the anion exchanger (TC 2.A.31) family.</text>
</comment>
<dbReference type="GO" id="GO:0006820">
    <property type="term" value="P:monoatomic anion transport"/>
    <property type="evidence" value="ECO:0007669"/>
    <property type="project" value="InterPro"/>
</dbReference>
<feature type="region of interest" description="Disordered" evidence="9">
    <location>
        <begin position="1"/>
        <end position="20"/>
    </location>
</feature>
<dbReference type="Gene3D" id="1.20.1080.10">
    <property type="entry name" value="Glycerol uptake facilitator protein"/>
    <property type="match status" value="1"/>
</dbReference>
<feature type="transmembrane region" description="Helical" evidence="10">
    <location>
        <begin position="350"/>
        <end position="376"/>
    </location>
</feature>
<dbReference type="InterPro" id="IPR023271">
    <property type="entry name" value="Aquaporin-like"/>
</dbReference>
<dbReference type="GO" id="GO:0015701">
    <property type="term" value="P:bicarbonate transport"/>
    <property type="evidence" value="ECO:0007669"/>
    <property type="project" value="TreeGrafter"/>
</dbReference>
<evidence type="ECO:0000259" key="11">
    <source>
        <dbReference type="Pfam" id="PF00955"/>
    </source>
</evidence>
<feature type="domain" description="Bicarbonate transporter-like transmembrane" evidence="11">
    <location>
        <begin position="445"/>
        <end position="734"/>
    </location>
</feature>
<feature type="transmembrane region" description="Helical" evidence="10">
    <location>
        <begin position="319"/>
        <end position="338"/>
    </location>
</feature>
<dbReference type="Gene3D" id="3.40.930.10">
    <property type="entry name" value="Mannitol-specific EII, Chain A"/>
    <property type="match status" value="1"/>
</dbReference>
<evidence type="ECO:0000313" key="13">
    <source>
        <dbReference type="WBParaSite" id="scaffold553_cov255.g1316"/>
    </source>
</evidence>
<feature type="compositionally biased region" description="Low complexity" evidence="9">
    <location>
        <begin position="1"/>
        <end position="19"/>
    </location>
</feature>
<name>A0A915MYR9_MELJA</name>
<feature type="compositionally biased region" description="Polar residues" evidence="9">
    <location>
        <begin position="193"/>
        <end position="211"/>
    </location>
</feature>
<evidence type="ECO:0000256" key="9">
    <source>
        <dbReference type="SAM" id="MobiDB-lite"/>
    </source>
</evidence>
<keyword evidence="8 10" id="KW-0472">Membrane</keyword>
<dbReference type="InterPro" id="IPR000425">
    <property type="entry name" value="MIP"/>
</dbReference>
<feature type="transmembrane region" description="Helical" evidence="10">
    <location>
        <begin position="507"/>
        <end position="526"/>
    </location>
</feature>
<evidence type="ECO:0000313" key="12">
    <source>
        <dbReference type="Proteomes" id="UP000887561"/>
    </source>
</evidence>
<reference evidence="13" key="1">
    <citation type="submission" date="2022-11" db="UniProtKB">
        <authorList>
            <consortium name="WormBaseParasite"/>
        </authorList>
    </citation>
    <scope>IDENTIFICATION</scope>
</reference>
<comment type="subcellular location">
    <subcellularLocation>
        <location evidence="1">Cell membrane</location>
        <topology evidence="1">Multi-pass membrane protein</topology>
    </subcellularLocation>
</comment>
<feature type="transmembrane region" description="Helical" evidence="10">
    <location>
        <begin position="547"/>
        <end position="570"/>
    </location>
</feature>
<dbReference type="GO" id="GO:0005886">
    <property type="term" value="C:plasma membrane"/>
    <property type="evidence" value="ECO:0007669"/>
    <property type="project" value="UniProtKB-SubCell"/>
</dbReference>
<evidence type="ECO:0000256" key="6">
    <source>
        <dbReference type="ARBA" id="ARBA00022989"/>
    </source>
</evidence>
<dbReference type="PANTHER" id="PTHR11453:SF47">
    <property type="entry name" value="ANION EXCHANGE PROTEIN"/>
    <property type="match status" value="1"/>
</dbReference>
<feature type="transmembrane region" description="Helical" evidence="10">
    <location>
        <begin position="449"/>
        <end position="470"/>
    </location>
</feature>
<feature type="domain" description="Bicarbonate transporter-like transmembrane" evidence="11">
    <location>
        <begin position="237"/>
        <end position="427"/>
    </location>
</feature>
<evidence type="ECO:0000256" key="1">
    <source>
        <dbReference type="ARBA" id="ARBA00004651"/>
    </source>
</evidence>
<dbReference type="Proteomes" id="UP000887561">
    <property type="component" value="Unplaced"/>
</dbReference>
<dbReference type="FunFam" id="1.10.287.570:FF:000001">
    <property type="entry name" value="Anion exchange protein"/>
    <property type="match status" value="1"/>
</dbReference>
<feature type="transmembrane region" description="Helical" evidence="10">
    <location>
        <begin position="814"/>
        <end position="837"/>
    </location>
</feature>
<protein>
    <submittedName>
        <fullName evidence="13">Bicarbonate transporter-like transmembrane domain-containing protein</fullName>
    </submittedName>
</protein>
<sequence length="1037" mass="116259">MDNLYPSSTDPLLLSSSNEESPEQIEQKNKYLQAITSTPNNNHQHIHFKIGDETDQEPLDNEMGTSLATLIANKYFKNNVFSNRDHRSHLIEGLESFLDGAVVILPGEVDSRRLISGDEFKKALRKREKEMKSVQQKASVVDRVITVPDRLTNIPSRQQLKKLSTPKIEVAALTPFAPSQNTQDRLYRKDSKFSSSPPNGHSKTTENNKQISTSPSSSSSLSSTEKKNNLFPIYCLLFRGVRNDIARRLPLYWTDIRDAANFQCLTSVVFMFFASFVPAISFGGLMGTYTDETMGTIETLFAQCICGVIWGLFSAQPLLIMSATGPVLIFEASLYNFCAALHLDFLSVRFYAGLFIFLIATCISALDGARLLVYVTRFTEDIFATLISAIFIAESLHFVWHTFKENPVEDYFFYERVHSDCNNKIKNINNDIFVNTTTTLATPILLRKIIGDFGVLISITLIALMVHLFLPDPYLQRLDMPDHINFTNLEKRGHGLIIKPKISASDWYAILTAFIAALLVFILLFVETEITELLLCRKERGCKKGSGMHWDLVLMGICAFLCSLFGLPWMCAAAVQSLAHCSSLSVMKKTAPGARPEVDYVLEQRVTTIGVSLLIGLIAFGGNYLRLPLASLFGVFLYLGVMNLRGVQLIHRIVLFFIPKKYLPDTRYAQEMSIWRMHLYTWIQLICLFVVYTVKYFKKTALAFPFVLMLFIFLRQIVLPHIFTQPELKAIDGDESEDDDDYYDPTLPYVGLCIDAQMFLSKGEKLSAFGHCIGWGLTLTLAVQCAYRCSGAHLNPAVSLFSWSFGTLNSLKYFWFYTIVQVAGAFVGAALCFVLYYDKIEEFDGGIRTVSGPNATAAIFATYPGSHLSTIGAVIDQIFSTAMLCFSLGIITDERNEIPIAAQPPLMGVMLAMLCMGFGLNSGNAMNPARDFGPRLFTLIAGYGWEVFSYNNYKWFWIPIFCPFGGALLGSWLYQILIGAQLDISLKKENIEPLHKSEEKISKSSLFTLDTNKKNSEEMLAKISVINNLSKPATVIS</sequence>
<feature type="transmembrane region" description="Helical" evidence="10">
    <location>
        <begin position="677"/>
        <end position="694"/>
    </location>
</feature>
<feature type="transmembrane region" description="Helical" evidence="10">
    <location>
        <begin position="701"/>
        <end position="723"/>
    </location>
</feature>
<dbReference type="AlphaFoldDB" id="A0A915MYR9"/>
<feature type="transmembrane region" description="Helical" evidence="10">
    <location>
        <begin position="265"/>
        <end position="285"/>
    </location>
</feature>
<feature type="transmembrane region" description="Helical" evidence="10">
    <location>
        <begin position="873"/>
        <end position="892"/>
    </location>
</feature>
<dbReference type="SUPFAM" id="SSF55804">
    <property type="entry name" value="Phoshotransferase/anion transport protein"/>
    <property type="match status" value="1"/>
</dbReference>
<organism evidence="12 13">
    <name type="scientific">Meloidogyne javanica</name>
    <name type="common">Root-knot nematode worm</name>
    <dbReference type="NCBI Taxonomy" id="6303"/>
    <lineage>
        <taxon>Eukaryota</taxon>
        <taxon>Metazoa</taxon>
        <taxon>Ecdysozoa</taxon>
        <taxon>Nematoda</taxon>
        <taxon>Chromadorea</taxon>
        <taxon>Rhabditida</taxon>
        <taxon>Tylenchina</taxon>
        <taxon>Tylenchomorpha</taxon>
        <taxon>Tylenchoidea</taxon>
        <taxon>Meloidogynidae</taxon>
        <taxon>Meloidogyninae</taxon>
        <taxon>Meloidogyne</taxon>
        <taxon>Meloidogyne incognita group</taxon>
    </lineage>
</organism>
<feature type="transmembrane region" description="Helical" evidence="10">
    <location>
        <begin position="956"/>
        <end position="978"/>
    </location>
</feature>
<dbReference type="GO" id="GO:0051453">
    <property type="term" value="P:regulation of intracellular pH"/>
    <property type="evidence" value="ECO:0007669"/>
    <property type="project" value="TreeGrafter"/>
</dbReference>
<accession>A0A915MYR9</accession>
<dbReference type="PANTHER" id="PTHR11453">
    <property type="entry name" value="ANION EXCHANGE PROTEIN"/>
    <property type="match status" value="1"/>
</dbReference>
<feature type="transmembrane region" description="Helical" evidence="10">
    <location>
        <begin position="898"/>
        <end position="920"/>
    </location>
</feature>
<keyword evidence="4" id="KW-1003">Cell membrane</keyword>
<evidence type="ECO:0000256" key="3">
    <source>
        <dbReference type="ARBA" id="ARBA00022448"/>
    </source>
</evidence>
<dbReference type="InterPro" id="IPR003020">
    <property type="entry name" value="HCO3_transpt_euk"/>
</dbReference>
<dbReference type="Pfam" id="PF00230">
    <property type="entry name" value="MIP"/>
    <property type="match status" value="1"/>
</dbReference>
<dbReference type="GO" id="GO:0005452">
    <property type="term" value="F:solute:inorganic anion antiporter activity"/>
    <property type="evidence" value="ECO:0007669"/>
    <property type="project" value="InterPro"/>
</dbReference>
<evidence type="ECO:0000256" key="4">
    <source>
        <dbReference type="ARBA" id="ARBA00022475"/>
    </source>
</evidence>
<dbReference type="PRINTS" id="PR00783">
    <property type="entry name" value="MINTRINSICP"/>
</dbReference>
<proteinExistence type="inferred from homology"/>
<evidence type="ECO:0000256" key="10">
    <source>
        <dbReference type="SAM" id="Phobius"/>
    </source>
</evidence>
<evidence type="ECO:0000256" key="7">
    <source>
        <dbReference type="ARBA" id="ARBA00023065"/>
    </source>
</evidence>
<keyword evidence="3" id="KW-0813">Transport</keyword>
<dbReference type="Pfam" id="PF00955">
    <property type="entry name" value="HCO3_cotransp"/>
    <property type="match status" value="2"/>
</dbReference>
<feature type="transmembrane region" description="Helical" evidence="10">
    <location>
        <begin position="632"/>
        <end position="657"/>
    </location>
</feature>
<keyword evidence="12" id="KW-1185">Reference proteome</keyword>
<evidence type="ECO:0000256" key="8">
    <source>
        <dbReference type="ARBA" id="ARBA00023136"/>
    </source>
</evidence>